<evidence type="ECO:0000313" key="5">
    <source>
        <dbReference type="EMBL" id="KAA8913323.1"/>
    </source>
</evidence>
<comment type="caution">
    <text evidence="5">The sequence shown here is derived from an EMBL/GenBank/DDBJ whole genome shotgun (WGS) entry which is preliminary data.</text>
</comment>
<reference evidence="5 6" key="1">
    <citation type="submission" date="2019-09" db="EMBL/GenBank/DDBJ databases">
        <title>Draft genome of the ectomycorrhizal ascomycete Sphaerosporella brunnea.</title>
        <authorList>
            <consortium name="DOE Joint Genome Institute"/>
            <person name="Benucci G.M."/>
            <person name="Marozzi G."/>
            <person name="Antonielli L."/>
            <person name="Sanchez S."/>
            <person name="Marco P."/>
            <person name="Wang X."/>
            <person name="Falini L.B."/>
            <person name="Barry K."/>
            <person name="Haridas S."/>
            <person name="Lipzen A."/>
            <person name="Labutti K."/>
            <person name="Grigoriev I.V."/>
            <person name="Murat C."/>
            <person name="Martin F."/>
            <person name="Albertini E."/>
            <person name="Donnini D."/>
            <person name="Bonito G."/>
        </authorList>
    </citation>
    <scope>NUCLEOTIDE SEQUENCE [LARGE SCALE GENOMIC DNA]</scope>
    <source>
        <strain evidence="5 6">Sb_GMNB300</strain>
    </source>
</reference>
<keyword evidence="6" id="KW-1185">Reference proteome</keyword>
<dbReference type="PANTHER" id="PTHR45722">
    <property type="entry name" value="60S RIBOSOMAL PROTEIN L35"/>
    <property type="match status" value="1"/>
</dbReference>
<dbReference type="OrthoDB" id="528635at2759"/>
<gene>
    <name evidence="5" type="ORF">FN846DRAFT_903016</name>
</gene>
<dbReference type="GO" id="GO:0006412">
    <property type="term" value="P:translation"/>
    <property type="evidence" value="ECO:0007669"/>
    <property type="project" value="InterPro"/>
</dbReference>
<dbReference type="PANTHER" id="PTHR45722:SF2">
    <property type="entry name" value="LARGE RIBOSOMAL SUBUNIT PROTEIN UL29-RELATED"/>
    <property type="match status" value="1"/>
</dbReference>
<evidence type="ECO:0000256" key="4">
    <source>
        <dbReference type="SAM" id="Coils"/>
    </source>
</evidence>
<evidence type="ECO:0000256" key="3">
    <source>
        <dbReference type="ARBA" id="ARBA00023274"/>
    </source>
</evidence>
<dbReference type="InParanoid" id="A0A5J5F8V6"/>
<accession>A0A5J5F8V6</accession>
<dbReference type="EMBL" id="VXIS01000016">
    <property type="protein sequence ID" value="KAA8913323.1"/>
    <property type="molecule type" value="Genomic_DNA"/>
</dbReference>
<dbReference type="FunCoup" id="A0A5J5F8V6">
    <property type="interactions" value="933"/>
</dbReference>
<dbReference type="GO" id="GO:0022625">
    <property type="term" value="C:cytosolic large ribosomal subunit"/>
    <property type="evidence" value="ECO:0007669"/>
    <property type="project" value="InterPro"/>
</dbReference>
<evidence type="ECO:0000256" key="2">
    <source>
        <dbReference type="ARBA" id="ARBA00022980"/>
    </source>
</evidence>
<comment type="similarity">
    <text evidence="1">Belongs to the universal ribosomal protein uL29 family.</text>
</comment>
<keyword evidence="3" id="KW-0687">Ribonucleoprotein</keyword>
<evidence type="ECO:0000313" key="6">
    <source>
        <dbReference type="Proteomes" id="UP000326924"/>
    </source>
</evidence>
<dbReference type="Proteomes" id="UP000326924">
    <property type="component" value="Unassembled WGS sequence"/>
</dbReference>
<dbReference type="GO" id="GO:0030684">
    <property type="term" value="C:preribosome"/>
    <property type="evidence" value="ECO:0007669"/>
    <property type="project" value="UniProtKB-ARBA"/>
</dbReference>
<evidence type="ECO:0000256" key="1">
    <source>
        <dbReference type="ARBA" id="ARBA00009254"/>
    </source>
</evidence>
<dbReference type="Pfam" id="PF00831">
    <property type="entry name" value="Ribosomal_L29"/>
    <property type="match status" value="1"/>
</dbReference>
<sequence length="135" mass="15813">MCISINITILPGVKAAQLWSKSKEDLTKQLDELKNELVNLRVQKIAGGASSKLTKIHDVRKSIARVLTILNAKQRQQLRLFYKGKKYMPLDLRPKKTRAIRRRLTKYEATLKTEKAKKRETYFPQRKYAIKVRLF</sequence>
<keyword evidence="4" id="KW-0175">Coiled coil</keyword>
<dbReference type="Gene3D" id="1.10.287.310">
    <property type="match status" value="1"/>
</dbReference>
<dbReference type="SUPFAM" id="SSF46561">
    <property type="entry name" value="Ribosomal protein L29 (L29p)"/>
    <property type="match status" value="1"/>
</dbReference>
<dbReference type="HAMAP" id="MF_00374">
    <property type="entry name" value="Ribosomal_uL29"/>
    <property type="match status" value="1"/>
</dbReference>
<dbReference type="GO" id="GO:0003729">
    <property type="term" value="F:mRNA binding"/>
    <property type="evidence" value="ECO:0007669"/>
    <property type="project" value="TreeGrafter"/>
</dbReference>
<dbReference type="NCBIfam" id="TIGR00012">
    <property type="entry name" value="L29"/>
    <property type="match status" value="1"/>
</dbReference>
<dbReference type="AlphaFoldDB" id="A0A5J5F8V6"/>
<keyword evidence="2 5" id="KW-0689">Ribosomal protein</keyword>
<dbReference type="FunFam" id="6.10.250.3450:FF:000001">
    <property type="entry name" value="60S ribosomal protein L35"/>
    <property type="match status" value="1"/>
</dbReference>
<dbReference type="InterPro" id="IPR036049">
    <property type="entry name" value="Ribosomal_uL29_sf"/>
</dbReference>
<dbReference type="Gene3D" id="6.10.250.3450">
    <property type="match status" value="1"/>
</dbReference>
<dbReference type="GO" id="GO:0003735">
    <property type="term" value="F:structural constituent of ribosome"/>
    <property type="evidence" value="ECO:0007669"/>
    <property type="project" value="InterPro"/>
</dbReference>
<dbReference type="InterPro" id="IPR045059">
    <property type="entry name" value="Ribosomal_uL29_euk"/>
</dbReference>
<organism evidence="5 6">
    <name type="scientific">Sphaerosporella brunnea</name>
    <dbReference type="NCBI Taxonomy" id="1250544"/>
    <lineage>
        <taxon>Eukaryota</taxon>
        <taxon>Fungi</taxon>
        <taxon>Dikarya</taxon>
        <taxon>Ascomycota</taxon>
        <taxon>Pezizomycotina</taxon>
        <taxon>Pezizomycetes</taxon>
        <taxon>Pezizales</taxon>
        <taxon>Pyronemataceae</taxon>
        <taxon>Sphaerosporella</taxon>
    </lineage>
</organism>
<name>A0A5J5F8V6_9PEZI</name>
<protein>
    <submittedName>
        <fullName evidence="5">50S ribosomal protein L35e</fullName>
    </submittedName>
</protein>
<dbReference type="FunFam" id="1.10.287.310:FF:000002">
    <property type="entry name" value="60S ribosomal protein L35"/>
    <property type="match status" value="1"/>
</dbReference>
<proteinExistence type="inferred from homology"/>
<dbReference type="InterPro" id="IPR001854">
    <property type="entry name" value="Ribosomal_uL29"/>
</dbReference>
<dbReference type="GO" id="GO:0000463">
    <property type="term" value="P:maturation of LSU-rRNA from tricistronic rRNA transcript (SSU-rRNA, 5.8S rRNA, LSU-rRNA)"/>
    <property type="evidence" value="ECO:0007669"/>
    <property type="project" value="InterPro"/>
</dbReference>
<feature type="coiled-coil region" evidence="4">
    <location>
        <begin position="16"/>
        <end position="43"/>
    </location>
</feature>
<dbReference type="CDD" id="cd00427">
    <property type="entry name" value="Ribosomal_L29_HIP"/>
    <property type="match status" value="1"/>
</dbReference>